<dbReference type="Proteomes" id="UP001322664">
    <property type="component" value="Chromosome"/>
</dbReference>
<gene>
    <name evidence="1" type="ORF">R6U77_17660</name>
</gene>
<accession>A0ABZ0RW46</accession>
<dbReference type="NCBIfam" id="NF041642">
    <property type="entry name" value="RAxF_45"/>
    <property type="match status" value="1"/>
</dbReference>
<name>A0ABZ0RW46_9BACI</name>
<keyword evidence="2" id="KW-1185">Reference proteome</keyword>
<sequence>MIQNAMTTGVKVDTAMYFARVITFDFANNGTSMSFFKQIKIRNVAD</sequence>
<evidence type="ECO:0000313" key="2">
    <source>
        <dbReference type="Proteomes" id="UP001322664"/>
    </source>
</evidence>
<proteinExistence type="predicted"/>
<dbReference type="EMBL" id="CP137624">
    <property type="protein sequence ID" value="WPK11695.1"/>
    <property type="molecule type" value="Genomic_DNA"/>
</dbReference>
<protein>
    <submittedName>
        <fullName evidence="1">RAxF-45 family protein</fullName>
    </submittedName>
</protein>
<dbReference type="InterPro" id="IPR048146">
    <property type="entry name" value="RAxF_45-like"/>
</dbReference>
<evidence type="ECO:0000313" key="1">
    <source>
        <dbReference type="EMBL" id="WPK11695.1"/>
    </source>
</evidence>
<reference evidence="1 2" key="1">
    <citation type="submission" date="2023-09" db="EMBL/GenBank/DDBJ databases">
        <authorList>
            <person name="Page C.A."/>
            <person name="Perez-Diaz I.M."/>
        </authorList>
    </citation>
    <scope>NUCLEOTIDE SEQUENCE [LARGE SCALE GENOMIC DNA]</scope>
    <source>
        <strain evidence="1 2">Ll15</strain>
    </source>
</reference>
<dbReference type="RefSeq" id="WP_319836648.1">
    <property type="nucleotide sequence ID" value="NZ_CP137624.1"/>
</dbReference>
<organism evidence="1 2">
    <name type="scientific">Lysinibacillus louembei</name>
    <dbReference type="NCBI Taxonomy" id="1470088"/>
    <lineage>
        <taxon>Bacteria</taxon>
        <taxon>Bacillati</taxon>
        <taxon>Bacillota</taxon>
        <taxon>Bacilli</taxon>
        <taxon>Bacillales</taxon>
        <taxon>Bacillaceae</taxon>
        <taxon>Lysinibacillus</taxon>
    </lineage>
</organism>